<dbReference type="GO" id="GO:0016491">
    <property type="term" value="F:oxidoreductase activity"/>
    <property type="evidence" value="ECO:0007669"/>
    <property type="project" value="UniProtKB-KW"/>
</dbReference>
<dbReference type="SUPFAM" id="SSF48264">
    <property type="entry name" value="Cytochrome P450"/>
    <property type="match status" value="1"/>
</dbReference>
<dbReference type="EMBL" id="JBFOLJ010000024">
    <property type="protein sequence ID" value="KAL2459176.1"/>
    <property type="molecule type" value="Genomic_DNA"/>
</dbReference>
<evidence type="ECO:0000256" key="5">
    <source>
        <dbReference type="ARBA" id="ARBA00023004"/>
    </source>
</evidence>
<evidence type="ECO:0000256" key="4">
    <source>
        <dbReference type="ARBA" id="ARBA00023002"/>
    </source>
</evidence>
<evidence type="ECO:0000256" key="3">
    <source>
        <dbReference type="ARBA" id="ARBA00022723"/>
    </source>
</evidence>
<dbReference type="InterPro" id="IPR001128">
    <property type="entry name" value="Cyt_P450"/>
</dbReference>
<keyword evidence="5" id="KW-0408">Iron</keyword>
<keyword evidence="4" id="KW-0560">Oxidoreductase</keyword>
<comment type="caution">
    <text evidence="6">The sequence shown here is derived from an EMBL/GenBank/DDBJ whole genome shotgun (WGS) entry which is preliminary data.</text>
</comment>
<keyword evidence="7" id="KW-1185">Reference proteome</keyword>
<dbReference type="GO" id="GO:0046872">
    <property type="term" value="F:metal ion binding"/>
    <property type="evidence" value="ECO:0007669"/>
    <property type="project" value="UniProtKB-KW"/>
</dbReference>
<name>A0ABD1P938_9LAMI</name>
<dbReference type="InterPro" id="IPR036396">
    <property type="entry name" value="Cyt_P450_sf"/>
</dbReference>
<evidence type="ECO:0000256" key="2">
    <source>
        <dbReference type="ARBA" id="ARBA00010617"/>
    </source>
</evidence>
<dbReference type="Gene3D" id="1.10.630.10">
    <property type="entry name" value="Cytochrome P450"/>
    <property type="match status" value="1"/>
</dbReference>
<gene>
    <name evidence="6" type="ORF">Fot_55194</name>
</gene>
<proteinExistence type="inferred from homology"/>
<dbReference type="Pfam" id="PF00067">
    <property type="entry name" value="p450"/>
    <property type="match status" value="1"/>
</dbReference>
<dbReference type="PANTHER" id="PTHR24296">
    <property type="entry name" value="CYTOCHROME P450"/>
    <property type="match status" value="1"/>
</dbReference>
<organism evidence="6 7">
    <name type="scientific">Forsythia ovata</name>
    <dbReference type="NCBI Taxonomy" id="205694"/>
    <lineage>
        <taxon>Eukaryota</taxon>
        <taxon>Viridiplantae</taxon>
        <taxon>Streptophyta</taxon>
        <taxon>Embryophyta</taxon>
        <taxon>Tracheophyta</taxon>
        <taxon>Spermatophyta</taxon>
        <taxon>Magnoliopsida</taxon>
        <taxon>eudicotyledons</taxon>
        <taxon>Gunneridae</taxon>
        <taxon>Pentapetalae</taxon>
        <taxon>asterids</taxon>
        <taxon>lamiids</taxon>
        <taxon>Lamiales</taxon>
        <taxon>Oleaceae</taxon>
        <taxon>Forsythieae</taxon>
        <taxon>Forsythia</taxon>
    </lineage>
</organism>
<sequence>MEKKNGIHVRKGWFADYFAYAMWRMERLWGPDCIEFRLKRWLDDDRVFQPCDQFKFPAFHCGPWMSLGKEMAYVQMKSIAAAVMYEFEGAGGYQISLLADKGLIIWDNALEDCEALCRRFLLVIVVAEAEAD</sequence>
<evidence type="ECO:0000313" key="6">
    <source>
        <dbReference type="EMBL" id="KAL2459176.1"/>
    </source>
</evidence>
<protein>
    <submittedName>
        <fullName evidence="6">Uncharacterized protein</fullName>
    </submittedName>
</protein>
<reference evidence="7" key="1">
    <citation type="submission" date="2024-07" db="EMBL/GenBank/DDBJ databases">
        <title>Two chromosome-level genome assemblies of Korean endemic species Abeliophyllum distichum and Forsythia ovata (Oleaceae).</title>
        <authorList>
            <person name="Jang H."/>
        </authorList>
    </citation>
    <scope>NUCLEOTIDE SEQUENCE [LARGE SCALE GENOMIC DNA]</scope>
</reference>
<dbReference type="AlphaFoldDB" id="A0ABD1P938"/>
<keyword evidence="3" id="KW-0479">Metal-binding</keyword>
<accession>A0ABD1P938</accession>
<evidence type="ECO:0000256" key="1">
    <source>
        <dbReference type="ARBA" id="ARBA00001971"/>
    </source>
</evidence>
<comment type="cofactor">
    <cofactor evidence="1">
        <name>heme</name>
        <dbReference type="ChEBI" id="CHEBI:30413"/>
    </cofactor>
</comment>
<dbReference type="Proteomes" id="UP001604277">
    <property type="component" value="Unassembled WGS sequence"/>
</dbReference>
<evidence type="ECO:0000313" key="7">
    <source>
        <dbReference type="Proteomes" id="UP001604277"/>
    </source>
</evidence>
<comment type="similarity">
    <text evidence="2">Belongs to the cytochrome P450 family.</text>
</comment>